<evidence type="ECO:0000256" key="1">
    <source>
        <dbReference type="SAM" id="MobiDB-lite"/>
    </source>
</evidence>
<reference evidence="3" key="1">
    <citation type="submission" date="2023-04" db="EMBL/GenBank/DDBJ databases">
        <title>Four porcine-derived lactic acid bacteria strains analyses and their evaluation as potential probiotics based on genomics.</title>
        <authorList>
            <person name="Niu D."/>
        </authorList>
    </citation>
    <scope>NUCLEOTIDE SEQUENCE</scope>
    <source>
        <strain evidence="3">ZSB1</strain>
    </source>
</reference>
<dbReference type="Pfam" id="PF25888">
    <property type="entry name" value="WHD_DnaB"/>
    <property type="match status" value="1"/>
</dbReference>
<evidence type="ECO:0000313" key="3">
    <source>
        <dbReference type="EMBL" id="WHQ79507.1"/>
    </source>
</evidence>
<organism evidence="3 4">
    <name type="scientific">Ligilactobacillus animalis</name>
    <dbReference type="NCBI Taxonomy" id="1605"/>
    <lineage>
        <taxon>Bacteria</taxon>
        <taxon>Bacillati</taxon>
        <taxon>Bacillota</taxon>
        <taxon>Bacilli</taxon>
        <taxon>Lactobacillales</taxon>
        <taxon>Lactobacillaceae</taxon>
        <taxon>Ligilactobacillus</taxon>
    </lineage>
</organism>
<dbReference type="RefSeq" id="WP_283534486.1">
    <property type="nucleotide sequence ID" value="NZ_CP123751.1"/>
</dbReference>
<evidence type="ECO:0000259" key="2">
    <source>
        <dbReference type="Pfam" id="PF25888"/>
    </source>
</evidence>
<accession>A0AAJ6K1V0</accession>
<sequence>MSEGLRQMSPKDGYVVNTKAHIGSTEFKVILKLYQPLMGVNAYGVYSLLATKVAQTPDLLARRMHKELLDILSLGLRDFYEARIRLEALGLLKTFVQKDELGQVFIYEIQAPLSAEAFFKDDLLSMLLADSLGQTQYDELKQEFVKPDFTYANAKEVTKSLLDVFTVKKDALLKNSQVKATPKPTKNLVDSVEVDLDVEYLKELLARSFVPATEISRSLETLKSISLLYGLDELELVKLLEQALNVKDDKVDLELVKKLATQQFDRQFKEITPKEAKVTEPVDPAVCAELTQNDLALIAVSKQYLPLEFIEELKRQKHSFVTNLERYTVKNLVEKQVLPNAVINVLLHYYLIAQNNTMLEDKVANRFTKAAAKLAEKKIQTPEEAMLYMREANQKAREKQQQKQYYGRKQQVVQKETLPDWAKTKENKAVSKPAKEDKQALNAEIDELLAQLEQSE</sequence>
<feature type="domain" description="Replicative helicase loading/DNA remodeling protein DnaB N-terminal winged helix" evidence="2">
    <location>
        <begin position="8"/>
        <end position="243"/>
    </location>
</feature>
<dbReference type="Proteomes" id="UP001238155">
    <property type="component" value="Chromosome"/>
</dbReference>
<proteinExistence type="predicted"/>
<dbReference type="AlphaFoldDB" id="A0AAJ6K1V0"/>
<dbReference type="EMBL" id="CP123751">
    <property type="protein sequence ID" value="WHQ79507.1"/>
    <property type="molecule type" value="Genomic_DNA"/>
</dbReference>
<gene>
    <name evidence="3" type="ORF">QFF56_05950</name>
</gene>
<feature type="compositionally biased region" description="Low complexity" evidence="1">
    <location>
        <begin position="402"/>
        <end position="415"/>
    </location>
</feature>
<feature type="compositionally biased region" description="Basic and acidic residues" evidence="1">
    <location>
        <begin position="422"/>
        <end position="438"/>
    </location>
</feature>
<name>A0AAJ6K1V0_9LACO</name>
<feature type="region of interest" description="Disordered" evidence="1">
    <location>
        <begin position="398"/>
        <end position="438"/>
    </location>
</feature>
<protein>
    <submittedName>
        <fullName evidence="3">DnaD domain protein</fullName>
    </submittedName>
</protein>
<evidence type="ECO:0000313" key="4">
    <source>
        <dbReference type="Proteomes" id="UP001238155"/>
    </source>
</evidence>
<dbReference type="InterPro" id="IPR058660">
    <property type="entry name" value="WHD_DnaB"/>
</dbReference>